<proteinExistence type="inferred from homology"/>
<accession>A0A7J7BZB0</accession>
<dbReference type="Proteomes" id="UP000593562">
    <property type="component" value="Unassembled WGS sequence"/>
</dbReference>
<evidence type="ECO:0000256" key="2">
    <source>
        <dbReference type="ARBA" id="ARBA00006911"/>
    </source>
</evidence>
<evidence type="ECO:0000256" key="8">
    <source>
        <dbReference type="ARBA" id="ARBA00023159"/>
    </source>
</evidence>
<dbReference type="InterPro" id="IPR006510">
    <property type="entry name" value="Znf_LRP1"/>
</dbReference>
<dbReference type="PANTHER" id="PTHR31604">
    <property type="entry name" value="PROTEIN LATERAL ROOT PRIMORDIUM 1"/>
    <property type="match status" value="1"/>
</dbReference>
<evidence type="ECO:0000256" key="6">
    <source>
        <dbReference type="ARBA" id="ARBA00023070"/>
    </source>
</evidence>
<dbReference type="InParanoid" id="A0A7J7BZB0"/>
<dbReference type="GO" id="GO:0045893">
    <property type="term" value="P:positive regulation of DNA-templated transcription"/>
    <property type="evidence" value="ECO:0007669"/>
    <property type="project" value="TreeGrafter"/>
</dbReference>
<dbReference type="NCBIfam" id="TIGR01624">
    <property type="entry name" value="LRP1_Cterm"/>
    <property type="match status" value="1"/>
</dbReference>
<organism evidence="12 13">
    <name type="scientific">Tripterygium wilfordii</name>
    <name type="common">Thunder God vine</name>
    <dbReference type="NCBI Taxonomy" id="458696"/>
    <lineage>
        <taxon>Eukaryota</taxon>
        <taxon>Viridiplantae</taxon>
        <taxon>Streptophyta</taxon>
        <taxon>Embryophyta</taxon>
        <taxon>Tracheophyta</taxon>
        <taxon>Spermatophyta</taxon>
        <taxon>Magnoliopsida</taxon>
        <taxon>eudicotyledons</taxon>
        <taxon>Gunneridae</taxon>
        <taxon>Pentapetalae</taxon>
        <taxon>rosids</taxon>
        <taxon>fabids</taxon>
        <taxon>Celastrales</taxon>
        <taxon>Celastraceae</taxon>
        <taxon>Tripterygium</taxon>
    </lineage>
</organism>
<evidence type="ECO:0000256" key="9">
    <source>
        <dbReference type="ARBA" id="ARBA00023242"/>
    </source>
</evidence>
<keyword evidence="8" id="KW-0010">Activator</keyword>
<dbReference type="GO" id="GO:0009851">
    <property type="term" value="P:auxin biosynthetic process"/>
    <property type="evidence" value="ECO:0007669"/>
    <property type="project" value="UniProtKB-KW"/>
</dbReference>
<keyword evidence="9" id="KW-0539">Nucleus</keyword>
<gene>
    <name evidence="12" type="ORF">HS088_TW22G00880</name>
</gene>
<keyword evidence="7" id="KW-0238">DNA-binding</keyword>
<dbReference type="GO" id="GO:0046872">
    <property type="term" value="F:metal ion binding"/>
    <property type="evidence" value="ECO:0007669"/>
    <property type="project" value="UniProtKB-KW"/>
</dbReference>
<comment type="subcellular location">
    <subcellularLocation>
        <location evidence="1">Nucleus</location>
    </subcellularLocation>
</comment>
<dbReference type="GO" id="GO:0009734">
    <property type="term" value="P:auxin-activated signaling pathway"/>
    <property type="evidence" value="ECO:0007669"/>
    <property type="project" value="UniProtKB-KW"/>
</dbReference>
<dbReference type="AlphaFoldDB" id="A0A7J7BZB0"/>
<sequence length="208" mass="23167">MMMMLRQSGFGSSRCQDCGNQSKKDCVYMRCRTCCNSKGFECETHVKSTWVPAYRRQKRHQQLLLPASSVPQHDNPKRLREENPSSRGLEERNFPSEVNSLATFRCVRVSSIDETDDEQYAYQTSVNIGGHVFKGILYDKGPDASHYSLGESSSSQAHVANAADHHQALTTAAAASAAEEVPFLPPSFPFPLNAFMSGMKIFQHPKSS</sequence>
<evidence type="ECO:0000256" key="5">
    <source>
        <dbReference type="ARBA" id="ARBA00022833"/>
    </source>
</evidence>
<evidence type="ECO:0000256" key="4">
    <source>
        <dbReference type="ARBA" id="ARBA00022723"/>
    </source>
</evidence>
<evidence type="ECO:0008006" key="14">
    <source>
        <dbReference type="Google" id="ProtNLM"/>
    </source>
</evidence>
<keyword evidence="4" id="KW-0479">Metal-binding</keyword>
<dbReference type="EMBL" id="JAAARO010000022">
    <property type="protein sequence ID" value="KAF5727192.1"/>
    <property type="molecule type" value="Genomic_DNA"/>
</dbReference>
<protein>
    <recommendedName>
        <fullName evidence="14">Protein SHI RELATED SEQUENCE 3</fullName>
    </recommendedName>
</protein>
<keyword evidence="3" id="KW-0217">Developmental protein</keyword>
<evidence type="ECO:0000256" key="7">
    <source>
        <dbReference type="ARBA" id="ARBA00023125"/>
    </source>
</evidence>
<evidence type="ECO:0000256" key="1">
    <source>
        <dbReference type="ARBA" id="ARBA00004123"/>
    </source>
</evidence>
<dbReference type="InterPro" id="IPR007818">
    <property type="entry name" value="SHI"/>
</dbReference>
<evidence type="ECO:0000256" key="3">
    <source>
        <dbReference type="ARBA" id="ARBA00022473"/>
    </source>
</evidence>
<dbReference type="Pfam" id="PF05142">
    <property type="entry name" value="DUF702"/>
    <property type="match status" value="1"/>
</dbReference>
<feature type="compositionally biased region" description="Basic and acidic residues" evidence="11">
    <location>
        <begin position="74"/>
        <end position="94"/>
    </location>
</feature>
<name>A0A7J7BZB0_TRIWF</name>
<dbReference type="GO" id="GO:0003677">
    <property type="term" value="F:DNA binding"/>
    <property type="evidence" value="ECO:0007669"/>
    <property type="project" value="UniProtKB-KW"/>
</dbReference>
<comment type="caution">
    <text evidence="12">The sequence shown here is derived from an EMBL/GenBank/DDBJ whole genome shotgun (WGS) entry which is preliminary data.</text>
</comment>
<feature type="region of interest" description="Disordered" evidence="11">
    <location>
        <begin position="64"/>
        <end position="94"/>
    </location>
</feature>
<dbReference type="GO" id="GO:0003700">
    <property type="term" value="F:DNA-binding transcription factor activity"/>
    <property type="evidence" value="ECO:0007669"/>
    <property type="project" value="InterPro"/>
</dbReference>
<evidence type="ECO:0000313" key="12">
    <source>
        <dbReference type="EMBL" id="KAF5727192.1"/>
    </source>
</evidence>
<keyword evidence="13" id="KW-1185">Reference proteome</keyword>
<keyword evidence="6" id="KW-0073">Auxin biosynthesis</keyword>
<evidence type="ECO:0000256" key="10">
    <source>
        <dbReference type="ARBA" id="ARBA00023294"/>
    </source>
</evidence>
<reference evidence="12 13" key="1">
    <citation type="journal article" date="2020" name="Nat. Commun.">
        <title>Genome of Tripterygium wilfordii and identification of cytochrome P450 involved in triptolide biosynthesis.</title>
        <authorList>
            <person name="Tu L."/>
            <person name="Su P."/>
            <person name="Zhang Z."/>
            <person name="Gao L."/>
            <person name="Wang J."/>
            <person name="Hu T."/>
            <person name="Zhou J."/>
            <person name="Zhang Y."/>
            <person name="Zhao Y."/>
            <person name="Liu Y."/>
            <person name="Song Y."/>
            <person name="Tong Y."/>
            <person name="Lu Y."/>
            <person name="Yang J."/>
            <person name="Xu C."/>
            <person name="Jia M."/>
            <person name="Peters R.J."/>
            <person name="Huang L."/>
            <person name="Gao W."/>
        </authorList>
    </citation>
    <scope>NUCLEOTIDE SEQUENCE [LARGE SCALE GENOMIC DNA]</scope>
    <source>
        <strain evidence="13">cv. XIE 37</strain>
        <tissue evidence="12">Leaf</tissue>
    </source>
</reference>
<dbReference type="PANTHER" id="PTHR31604:SF16">
    <property type="entry name" value="PROTEIN SHI RELATED SEQUENCE 3"/>
    <property type="match status" value="1"/>
</dbReference>
<dbReference type="GO" id="GO:0005634">
    <property type="term" value="C:nucleus"/>
    <property type="evidence" value="ECO:0007669"/>
    <property type="project" value="UniProtKB-SubCell"/>
</dbReference>
<comment type="similarity">
    <text evidence="2">Belongs to the SHI protein family.</text>
</comment>
<dbReference type="NCBIfam" id="TIGR01623">
    <property type="entry name" value="put_zinc_LRP1"/>
    <property type="match status" value="1"/>
</dbReference>
<evidence type="ECO:0000256" key="11">
    <source>
        <dbReference type="SAM" id="MobiDB-lite"/>
    </source>
</evidence>
<dbReference type="InterPro" id="IPR006511">
    <property type="entry name" value="SHI_C"/>
</dbReference>
<evidence type="ECO:0000313" key="13">
    <source>
        <dbReference type="Proteomes" id="UP000593562"/>
    </source>
</evidence>
<keyword evidence="5" id="KW-0862">Zinc</keyword>
<keyword evidence="10" id="KW-0927">Auxin signaling pathway</keyword>